<proteinExistence type="predicted"/>
<dbReference type="EMBL" id="MN739316">
    <property type="protein sequence ID" value="QHS98435.1"/>
    <property type="molecule type" value="Genomic_DNA"/>
</dbReference>
<accession>A0A6C0C179</accession>
<sequence>MDNILISVHSLYEKYREEPKTLKKLETFIINELPILIEQFHKQELNKIMIEKESNNYILNFMNCSKKQYFYINKTDMFICYDGIDFTLINEDDIWHIILSEISNIPILIKWKEKIKNKLINEIKLNEITSSMPESNTIQNLLNLLVPNLFETKQEAKYFFSILGDNILNKNKHLIHYCPEESKVFFELLEQFTSDYFGETRIKSTIRFRYNGAHEYKNCRILKLKTSFTKNKDFRDLIFKKHLFNLVSISCHYSKRYGNSDKYIKSQGTESIVNRIYYLEKTNFEKIVEDFKIQSLKTKQGSNITRRDMYFLWCQFLKNLSLPNIIYKSNFFKTLENKIDFSNNNFQDIYSESLGDIEIFKQFWKLNIESGENIDDEYEISEFVALFNYWCENQQKNKNLFTEKQLVNIVKYYYTYVSINEKIIAQTYCCLWNKRECIRDAIHNKFDIDIQTDIRLRNAYQYYCQFATNHSHSFIASKQYFEKYIDRIVPQQYIVNNYIKKEFWN</sequence>
<evidence type="ECO:0000313" key="1">
    <source>
        <dbReference type="EMBL" id="QHS98435.1"/>
    </source>
</evidence>
<dbReference type="AlphaFoldDB" id="A0A6C0C179"/>
<protein>
    <submittedName>
        <fullName evidence="1">Uncharacterized protein</fullName>
    </submittedName>
</protein>
<organism evidence="1">
    <name type="scientific">viral metagenome</name>
    <dbReference type="NCBI Taxonomy" id="1070528"/>
    <lineage>
        <taxon>unclassified sequences</taxon>
        <taxon>metagenomes</taxon>
        <taxon>organismal metagenomes</taxon>
    </lineage>
</organism>
<reference evidence="1" key="1">
    <citation type="journal article" date="2020" name="Nature">
        <title>Giant virus diversity and host interactions through global metagenomics.</title>
        <authorList>
            <person name="Schulz F."/>
            <person name="Roux S."/>
            <person name="Paez-Espino D."/>
            <person name="Jungbluth S."/>
            <person name="Walsh D.A."/>
            <person name="Denef V.J."/>
            <person name="McMahon K.D."/>
            <person name="Konstantinidis K.T."/>
            <person name="Eloe-Fadrosh E.A."/>
            <person name="Kyrpides N.C."/>
            <person name="Woyke T."/>
        </authorList>
    </citation>
    <scope>NUCLEOTIDE SEQUENCE</scope>
    <source>
        <strain evidence="1">GVMAG-M-3300020185-18</strain>
    </source>
</reference>
<name>A0A6C0C179_9ZZZZ</name>